<gene>
    <name evidence="9" type="ORF">IHE55_01410</name>
</gene>
<dbReference type="InterPro" id="IPR043129">
    <property type="entry name" value="ATPase_NBD"/>
</dbReference>
<dbReference type="Pfam" id="PF00370">
    <property type="entry name" value="FGGY_N"/>
    <property type="match status" value="1"/>
</dbReference>
<keyword evidence="2" id="KW-0859">Xylose metabolism</keyword>
<keyword evidence="2" id="KW-0119">Carbohydrate metabolism</keyword>
<keyword evidence="3 5" id="KW-0808">Transferase</keyword>
<sequence>MPAPDGPLVVGVHSATRATTVLLVDAPTGRVVARGRSGHALRERDGGTECDPEEWWRALTDALRHCEPWVRQAAAVSVAGPRHTVAVLDADGRPVRPALLGDRARAAARRDRLIEELGGPRAWAERTGSVPSPAFPVATWAWLAERAPSAVRAAAAVRLPHDHLTERLTGRGVTERGTASATGWWNAGTGAYDEEVLRRVGLPAGLLPPLVRRGEAVGTVRTLPGQPLPEGALVAAGTGDAMAAALGFGLRPGEPVVHLGGSGTVFAVSTRRPADATGAVAGLADARDAWLPLARTLNCGRAVERVAALLGRDREAVEPAGPVVVLPYLEGESIPDLPFASGLLCGLRHSTGAGQLLQAAYEGAVFSLLTAVSPVCGGPVAPDVPLLLAGAGARSAAWRETVRRLSGRAVRVPRAREPVALGAAARAAGLLLGEDPAAVARRWGGADGPWYDPVPRDEEALERIAAVLGGAGALLRPGGAARRTGSERAVHDVQSDVPVPGVREGPGHGPDHLEAE</sequence>
<feature type="region of interest" description="Disordered" evidence="6">
    <location>
        <begin position="476"/>
        <end position="516"/>
    </location>
</feature>
<comment type="similarity">
    <text evidence="1 5">Belongs to the FGGY kinase family.</text>
</comment>
<dbReference type="PANTHER" id="PTHR43095">
    <property type="entry name" value="SUGAR KINASE"/>
    <property type="match status" value="1"/>
</dbReference>
<feature type="compositionally biased region" description="Basic and acidic residues" evidence="6">
    <location>
        <begin position="505"/>
        <end position="516"/>
    </location>
</feature>
<feature type="compositionally biased region" description="Basic and acidic residues" evidence="6">
    <location>
        <begin position="484"/>
        <end position="494"/>
    </location>
</feature>
<feature type="domain" description="Carbohydrate kinase FGGY N-terminal" evidence="7">
    <location>
        <begin position="11"/>
        <end position="247"/>
    </location>
</feature>
<dbReference type="SUPFAM" id="SSF53067">
    <property type="entry name" value="Actin-like ATPase domain"/>
    <property type="match status" value="2"/>
</dbReference>
<dbReference type="Gene3D" id="3.30.420.40">
    <property type="match status" value="2"/>
</dbReference>
<feature type="domain" description="Carbohydrate kinase FGGY C-terminal" evidence="8">
    <location>
        <begin position="310"/>
        <end position="428"/>
    </location>
</feature>
<proteinExistence type="inferred from homology"/>
<dbReference type="PANTHER" id="PTHR43095:SF5">
    <property type="entry name" value="XYLULOSE KINASE"/>
    <property type="match status" value="1"/>
</dbReference>
<dbReference type="InterPro" id="IPR018485">
    <property type="entry name" value="FGGY_C"/>
</dbReference>
<evidence type="ECO:0000313" key="9">
    <source>
        <dbReference type="EMBL" id="MBH5333532.1"/>
    </source>
</evidence>
<evidence type="ECO:0000313" key="10">
    <source>
        <dbReference type="Proteomes" id="UP000807371"/>
    </source>
</evidence>
<dbReference type="InterPro" id="IPR018483">
    <property type="entry name" value="Carb_kinase_FGGY_CS"/>
</dbReference>
<evidence type="ECO:0000256" key="1">
    <source>
        <dbReference type="ARBA" id="ARBA00009156"/>
    </source>
</evidence>
<protein>
    <submittedName>
        <fullName evidence="9">Xylulokinase</fullName>
    </submittedName>
</protein>
<keyword evidence="4 5" id="KW-0418">Kinase</keyword>
<evidence type="ECO:0000256" key="6">
    <source>
        <dbReference type="SAM" id="MobiDB-lite"/>
    </source>
</evidence>
<organism evidence="9 10">
    <name type="scientific">Streptomyces pactum</name>
    <dbReference type="NCBI Taxonomy" id="68249"/>
    <lineage>
        <taxon>Bacteria</taxon>
        <taxon>Bacillati</taxon>
        <taxon>Actinomycetota</taxon>
        <taxon>Actinomycetes</taxon>
        <taxon>Kitasatosporales</taxon>
        <taxon>Streptomycetaceae</taxon>
        <taxon>Streptomyces</taxon>
    </lineage>
</organism>
<dbReference type="InterPro" id="IPR000577">
    <property type="entry name" value="Carb_kinase_FGGY"/>
</dbReference>
<evidence type="ECO:0000259" key="7">
    <source>
        <dbReference type="Pfam" id="PF00370"/>
    </source>
</evidence>
<dbReference type="InterPro" id="IPR018484">
    <property type="entry name" value="FGGY_N"/>
</dbReference>
<dbReference type="EMBL" id="JACYXC010000001">
    <property type="protein sequence ID" value="MBH5333532.1"/>
    <property type="molecule type" value="Genomic_DNA"/>
</dbReference>
<keyword evidence="10" id="KW-1185">Reference proteome</keyword>
<dbReference type="Pfam" id="PF02782">
    <property type="entry name" value="FGGY_C"/>
    <property type="match status" value="1"/>
</dbReference>
<dbReference type="PIRSF" id="PIRSF000538">
    <property type="entry name" value="GlpK"/>
    <property type="match status" value="1"/>
</dbReference>
<dbReference type="InterPro" id="IPR050406">
    <property type="entry name" value="FGGY_Carb_Kinase"/>
</dbReference>
<name>A0ABS0NEA5_9ACTN</name>
<accession>A0ABS0NEA5</accession>
<dbReference type="Proteomes" id="UP000807371">
    <property type="component" value="Unassembled WGS sequence"/>
</dbReference>
<evidence type="ECO:0000256" key="2">
    <source>
        <dbReference type="ARBA" id="ARBA00022629"/>
    </source>
</evidence>
<evidence type="ECO:0000256" key="4">
    <source>
        <dbReference type="ARBA" id="ARBA00022777"/>
    </source>
</evidence>
<reference evidence="9 10" key="1">
    <citation type="submission" date="2020-09" db="EMBL/GenBank/DDBJ databases">
        <title>Biosynthesis of the nuclear factor of activated T cells inhibitor NFAT-133 and its congeners in Streptomyces pactum.</title>
        <authorList>
            <person name="Zhou W."/>
            <person name="Posri P."/>
            <person name="Abugrain M.E."/>
            <person name="Weisberg A.J."/>
            <person name="Chang J.H."/>
            <person name="Mahmud T."/>
        </authorList>
    </citation>
    <scope>NUCLEOTIDE SEQUENCE [LARGE SCALE GENOMIC DNA]</scope>
    <source>
        <strain evidence="9 10">ATCC 27456</strain>
    </source>
</reference>
<comment type="caution">
    <text evidence="9">The sequence shown here is derived from an EMBL/GenBank/DDBJ whole genome shotgun (WGS) entry which is preliminary data.</text>
</comment>
<dbReference type="PROSITE" id="PS00445">
    <property type="entry name" value="FGGY_KINASES_2"/>
    <property type="match status" value="1"/>
</dbReference>
<evidence type="ECO:0000259" key="8">
    <source>
        <dbReference type="Pfam" id="PF02782"/>
    </source>
</evidence>
<evidence type="ECO:0000256" key="5">
    <source>
        <dbReference type="RuleBase" id="RU003733"/>
    </source>
</evidence>
<evidence type="ECO:0000256" key="3">
    <source>
        <dbReference type="ARBA" id="ARBA00022679"/>
    </source>
</evidence>